<organism evidence="2 3">
    <name type="scientific">Mycoplasma phocoenae</name>
    <dbReference type="NCBI Taxonomy" id="754517"/>
    <lineage>
        <taxon>Bacteria</taxon>
        <taxon>Bacillati</taxon>
        <taxon>Mycoplasmatota</taxon>
        <taxon>Mollicutes</taxon>
        <taxon>Mycoplasmataceae</taxon>
        <taxon>Mycoplasma</taxon>
    </lineage>
</organism>
<keyword evidence="1" id="KW-0732">Signal</keyword>
<gene>
    <name evidence="2" type="ORF">HGG69_01885</name>
</gene>
<dbReference type="InterPro" id="IPR054825">
    <property type="entry name" value="P68-like"/>
</dbReference>
<feature type="signal peptide" evidence="1">
    <location>
        <begin position="1"/>
        <end position="29"/>
    </location>
</feature>
<reference evidence="2 3" key="1">
    <citation type="submission" date="2020-04" db="EMBL/GenBank/DDBJ databases">
        <title>Novel Mycoplasma species detected in Phocoena phocoena (harbor porpoise) from the USA.</title>
        <authorList>
            <person name="Volokhov D.V."/>
        </authorList>
    </citation>
    <scope>NUCLEOTIDE SEQUENCE [LARGE SCALE GENOMIC DNA]</scope>
    <source>
        <strain evidence="2 3">Phocoena C-264-GEN</strain>
    </source>
</reference>
<proteinExistence type="predicted"/>
<dbReference type="KEGG" id="mphe:HGG69_01885"/>
<dbReference type="Proteomes" id="UP000501060">
    <property type="component" value="Chromosome"/>
</dbReference>
<protein>
    <recommendedName>
        <fullName evidence="4">Mycoplasma lipoprotein C-terminal domain-containing protein</fullName>
    </recommendedName>
</protein>
<feature type="chain" id="PRO_5032385624" description="Mycoplasma lipoprotein C-terminal domain-containing protein" evidence="1">
    <location>
        <begin position="30"/>
        <end position="604"/>
    </location>
</feature>
<evidence type="ECO:0000256" key="1">
    <source>
        <dbReference type="SAM" id="SignalP"/>
    </source>
</evidence>
<sequence>MNIKNKKLLVLSCAAIGIIAPLSSVSCSADEKQENKDEQNQVQNKVIFSTAQGEDWPLMRGIKPLVDEYNKTQNTQEGFVEVELQTAEDHFNYEEIELLTSVKTSINEKSKIIPNIILGQHSGAYIISQYDRLLDMNENGINKTLFHSKINKLHSQLIGNEDKNSKLYSLPFDISDTDGLTFNLDLMNKIFEIVKAGGGNVDEKMPLYEKALKASTTGTSIPAKSIFNYIEAKSKTAFKDLNVNAKTFESLKSVRDFVKAFHNGIKFNKSSVDSSVKNGSLLAIDYQEEVFQKELASISNEKLWTIDSKGVDYTNILENKEVQDSFKNLWNDWNSALLTHDINVGEAASRSVNNSLAKKTLSAVSYKQNGASDWASYDIRTYDTAIAYAASVGRNYSMQSPWSKGYFKPDADTYASWASLTDVEHQSQLIKSSENGKKVYWEGGSSLIAIRNDNENLNTGTIKFLNWLYTGQINKVPNWIYFAQNTGYIIPYKEVLTNENLKLLKQKEQEEINKWKEDMEKNASHLINANNYHSAIVSLNSILKYIDKDAEVIEAKNNYNGDWTSFQIISEIKTTLLNNSSKNIKEKTNGERMLSSLIQIINNN</sequence>
<dbReference type="EMBL" id="CP051481">
    <property type="protein sequence ID" value="QJG67061.1"/>
    <property type="molecule type" value="Genomic_DNA"/>
</dbReference>
<evidence type="ECO:0000313" key="2">
    <source>
        <dbReference type="EMBL" id="QJG67061.1"/>
    </source>
</evidence>
<keyword evidence="3" id="KW-1185">Reference proteome</keyword>
<name>A0A858U4T8_9MOLU</name>
<dbReference type="RefSeq" id="WP_169605112.1">
    <property type="nucleotide sequence ID" value="NZ_CP051481.1"/>
</dbReference>
<evidence type="ECO:0008006" key="4">
    <source>
        <dbReference type="Google" id="ProtNLM"/>
    </source>
</evidence>
<evidence type="ECO:0000313" key="3">
    <source>
        <dbReference type="Proteomes" id="UP000501060"/>
    </source>
</evidence>
<accession>A0A858U4T8</accession>
<dbReference type="PROSITE" id="PS51257">
    <property type="entry name" value="PROKAR_LIPOPROTEIN"/>
    <property type="match status" value="1"/>
</dbReference>
<dbReference type="AlphaFoldDB" id="A0A858U4T8"/>
<dbReference type="NCBIfam" id="NF045826">
    <property type="entry name" value="lipo_P68"/>
    <property type="match status" value="1"/>
</dbReference>